<dbReference type="InterPro" id="IPR001179">
    <property type="entry name" value="PPIase_FKBP_dom"/>
</dbReference>
<dbReference type="Gene3D" id="3.10.50.40">
    <property type="match status" value="1"/>
</dbReference>
<dbReference type="RefSeq" id="WP_022110708.1">
    <property type="nucleotide sequence ID" value="NZ_DAWCZC010000011.1"/>
</dbReference>
<dbReference type="PANTHER" id="PTHR43811">
    <property type="entry name" value="FKBP-TYPE PEPTIDYL-PROLYL CIS-TRANS ISOMERASE FKPA"/>
    <property type="match status" value="1"/>
</dbReference>
<comment type="similarity">
    <text evidence="2 6">Belongs to the FKBP-type PPIase family.</text>
</comment>
<dbReference type="Pfam" id="PF00254">
    <property type="entry name" value="FKBP_C"/>
    <property type="match status" value="1"/>
</dbReference>
<evidence type="ECO:0000256" key="5">
    <source>
        <dbReference type="PROSITE-ProRule" id="PRU00277"/>
    </source>
</evidence>
<evidence type="ECO:0000313" key="9">
    <source>
        <dbReference type="Proteomes" id="UP000297872"/>
    </source>
</evidence>
<evidence type="ECO:0000256" key="3">
    <source>
        <dbReference type="ARBA" id="ARBA00023110"/>
    </source>
</evidence>
<keyword evidence="3 5" id="KW-0697">Rotamase</keyword>
<evidence type="ECO:0000256" key="1">
    <source>
        <dbReference type="ARBA" id="ARBA00000971"/>
    </source>
</evidence>
<dbReference type="EMBL" id="SGVY01000026">
    <property type="protein sequence ID" value="TFH79292.1"/>
    <property type="molecule type" value="Genomic_DNA"/>
</dbReference>
<evidence type="ECO:0000256" key="2">
    <source>
        <dbReference type="ARBA" id="ARBA00006577"/>
    </source>
</evidence>
<organism evidence="8 9">
    <name type="scientific">Segatella hominis</name>
    <dbReference type="NCBI Taxonomy" id="2518605"/>
    <lineage>
        <taxon>Bacteria</taxon>
        <taxon>Pseudomonadati</taxon>
        <taxon>Bacteroidota</taxon>
        <taxon>Bacteroidia</taxon>
        <taxon>Bacteroidales</taxon>
        <taxon>Prevotellaceae</taxon>
        <taxon>Segatella</taxon>
    </lineage>
</organism>
<proteinExistence type="inferred from homology"/>
<dbReference type="OrthoDB" id="9814548at2"/>
<evidence type="ECO:0000256" key="4">
    <source>
        <dbReference type="ARBA" id="ARBA00023235"/>
    </source>
</evidence>
<reference evidence="8 9" key="1">
    <citation type="submission" date="2019-02" db="EMBL/GenBank/DDBJ databases">
        <title>Draft Genome Sequence of the Prevotella sp. BCRC 81118, Isolated from Human Feces.</title>
        <authorList>
            <person name="Huang C.-H."/>
        </authorList>
    </citation>
    <scope>NUCLEOTIDE SEQUENCE [LARGE SCALE GENOMIC DNA]</scope>
    <source>
        <strain evidence="8 9">BCRC 81118</strain>
    </source>
</reference>
<comment type="catalytic activity">
    <reaction evidence="1 5 6">
        <text>[protein]-peptidylproline (omega=180) = [protein]-peptidylproline (omega=0)</text>
        <dbReference type="Rhea" id="RHEA:16237"/>
        <dbReference type="Rhea" id="RHEA-COMP:10747"/>
        <dbReference type="Rhea" id="RHEA-COMP:10748"/>
        <dbReference type="ChEBI" id="CHEBI:83833"/>
        <dbReference type="ChEBI" id="CHEBI:83834"/>
        <dbReference type="EC" id="5.2.1.8"/>
    </reaction>
</comment>
<dbReference type="EC" id="5.2.1.8" evidence="6"/>
<dbReference type="PROSITE" id="PS50059">
    <property type="entry name" value="FKBP_PPIASE"/>
    <property type="match status" value="1"/>
</dbReference>
<accession>A0A4Y8VEL6</accession>
<gene>
    <name evidence="8" type="ORF">EXN75_10210</name>
</gene>
<evidence type="ECO:0000313" key="8">
    <source>
        <dbReference type="EMBL" id="TFH79292.1"/>
    </source>
</evidence>
<dbReference type="GeneID" id="302995655"/>
<comment type="caution">
    <text evidence="8">The sequence shown here is derived from an EMBL/GenBank/DDBJ whole genome shotgun (WGS) entry which is preliminary data.</text>
</comment>
<dbReference type="GO" id="GO:0003755">
    <property type="term" value="F:peptidyl-prolyl cis-trans isomerase activity"/>
    <property type="evidence" value="ECO:0007669"/>
    <property type="project" value="UniProtKB-UniRule"/>
</dbReference>
<protein>
    <recommendedName>
        <fullName evidence="6">Peptidyl-prolyl cis-trans isomerase</fullName>
        <ecNumber evidence="6">5.2.1.8</ecNumber>
    </recommendedName>
</protein>
<evidence type="ECO:0000259" key="7">
    <source>
        <dbReference type="PROSITE" id="PS50059"/>
    </source>
</evidence>
<keyword evidence="4 5" id="KW-0413">Isomerase</keyword>
<feature type="domain" description="PPIase FKBP-type" evidence="7">
    <location>
        <begin position="48"/>
        <end position="132"/>
    </location>
</feature>
<dbReference type="SUPFAM" id="SSF54534">
    <property type="entry name" value="FKBP-like"/>
    <property type="match status" value="1"/>
</dbReference>
<sequence>MAKREYVEANKRWLEEKAQEEGVKALPRGIYYKVLKQGDPNGAQPGKRSIVTAHYTGWTINGKKFDSSRGGTPFAMRLSDLIDGWIVAMQQMHVGDQWELYIPAEMGYGKFSQPGIPGGSTLIFEVELLGVG</sequence>
<keyword evidence="9" id="KW-1185">Reference proteome</keyword>
<dbReference type="Proteomes" id="UP000297872">
    <property type="component" value="Unassembled WGS sequence"/>
</dbReference>
<evidence type="ECO:0000256" key="6">
    <source>
        <dbReference type="RuleBase" id="RU003915"/>
    </source>
</evidence>
<dbReference type="InterPro" id="IPR046357">
    <property type="entry name" value="PPIase_dom_sf"/>
</dbReference>
<name>A0A4Y8VEL6_9BACT</name>
<dbReference type="AlphaFoldDB" id="A0A4Y8VEL6"/>
<dbReference type="PANTHER" id="PTHR43811:SF23">
    <property type="entry name" value="FKBP-TYPE 22 KDA PEPTIDYL-PROLYL CIS-TRANS ISOMERASE"/>
    <property type="match status" value="1"/>
</dbReference>